<reference evidence="2 3" key="1">
    <citation type="submission" date="2019-02" db="EMBL/GenBank/DDBJ databases">
        <title>Prokaryotic population dynamics and viral predation in marine succession experiment using metagenomics: the confinement effect.</title>
        <authorList>
            <person name="Haro-Moreno J.M."/>
            <person name="Rodriguez-Valera F."/>
            <person name="Lopez-Perez M."/>
        </authorList>
    </citation>
    <scope>NUCLEOTIDE SEQUENCE [LARGE SCALE GENOMIC DNA]</scope>
    <source>
        <strain evidence="2">MED-G157</strain>
    </source>
</reference>
<name>A0A520S2X3_9GAMM</name>
<dbReference type="InterPro" id="IPR011990">
    <property type="entry name" value="TPR-like_helical_dom_sf"/>
</dbReference>
<protein>
    <submittedName>
        <fullName evidence="2">Sel1 repeat family protein</fullName>
    </submittedName>
</protein>
<accession>A0A520S2X3</accession>
<gene>
    <name evidence="2" type="ORF">EVA68_02965</name>
</gene>
<evidence type="ECO:0000313" key="3">
    <source>
        <dbReference type="Proteomes" id="UP000316199"/>
    </source>
</evidence>
<dbReference type="AlphaFoldDB" id="A0A520S2X3"/>
<evidence type="ECO:0000256" key="1">
    <source>
        <dbReference type="SAM" id="SignalP"/>
    </source>
</evidence>
<feature type="signal peptide" evidence="1">
    <location>
        <begin position="1"/>
        <end position="22"/>
    </location>
</feature>
<dbReference type="SMART" id="SM00671">
    <property type="entry name" value="SEL1"/>
    <property type="match status" value="3"/>
</dbReference>
<dbReference type="PANTHER" id="PTHR45011:SF1">
    <property type="entry name" value="DAP3-BINDING CELL DEATH ENHANCER 1"/>
    <property type="match status" value="1"/>
</dbReference>
<dbReference type="PANTHER" id="PTHR45011">
    <property type="entry name" value="DAP3-BINDING CELL DEATH ENHANCER 1"/>
    <property type="match status" value="1"/>
</dbReference>
<evidence type="ECO:0000313" key="2">
    <source>
        <dbReference type="EMBL" id="RZO76820.1"/>
    </source>
</evidence>
<comment type="caution">
    <text evidence="2">The sequence shown here is derived from an EMBL/GenBank/DDBJ whole genome shotgun (WGS) entry which is preliminary data.</text>
</comment>
<dbReference type="SUPFAM" id="SSF81901">
    <property type="entry name" value="HCP-like"/>
    <property type="match status" value="1"/>
</dbReference>
<feature type="chain" id="PRO_5022081015" evidence="1">
    <location>
        <begin position="23"/>
        <end position="160"/>
    </location>
</feature>
<dbReference type="Pfam" id="PF08238">
    <property type="entry name" value="Sel1"/>
    <property type="match status" value="2"/>
</dbReference>
<organism evidence="2 3">
    <name type="scientific">OM182 bacterium</name>
    <dbReference type="NCBI Taxonomy" id="2510334"/>
    <lineage>
        <taxon>Bacteria</taxon>
        <taxon>Pseudomonadati</taxon>
        <taxon>Pseudomonadota</taxon>
        <taxon>Gammaproteobacteria</taxon>
        <taxon>OMG group</taxon>
        <taxon>OM182 clade</taxon>
    </lineage>
</organism>
<proteinExistence type="predicted"/>
<sequence>MKSLLITPLVILALLVPLHASADYEKGMAAAEAGDDATAFQEFKKAAEQAHAKAQYNLGLMHDNGRGVLQDYKEAVKWYRLAAEKGIATAQGKLGLMYHNGRGVLQDSVYAHMWWNIAASEGHENAKKARDTIEQQMTPAQIAEAQKRARECVAKEYKGC</sequence>
<dbReference type="InterPro" id="IPR006597">
    <property type="entry name" value="Sel1-like"/>
</dbReference>
<dbReference type="EMBL" id="SHAG01000007">
    <property type="protein sequence ID" value="RZO76820.1"/>
    <property type="molecule type" value="Genomic_DNA"/>
</dbReference>
<keyword evidence="1" id="KW-0732">Signal</keyword>
<dbReference type="Gene3D" id="1.25.40.10">
    <property type="entry name" value="Tetratricopeptide repeat domain"/>
    <property type="match status" value="1"/>
</dbReference>
<dbReference type="InterPro" id="IPR052748">
    <property type="entry name" value="ISR_Activator"/>
</dbReference>
<dbReference type="Proteomes" id="UP000316199">
    <property type="component" value="Unassembled WGS sequence"/>
</dbReference>